<reference evidence="2" key="1">
    <citation type="submission" date="2014-09" db="EMBL/GenBank/DDBJ databases">
        <authorList>
            <person name="Magalhaes I.L.F."/>
            <person name="Oliveira U."/>
            <person name="Santos F.R."/>
            <person name="Vidigal T.H.D.A."/>
            <person name="Brescovit A.D."/>
            <person name="Santos A.J."/>
        </authorList>
    </citation>
    <scope>NUCLEOTIDE SEQUENCE</scope>
    <source>
        <tissue evidence="2">Shoot tissue taken approximately 20 cm above the soil surface</tissue>
    </source>
</reference>
<organism evidence="2">
    <name type="scientific">Arundo donax</name>
    <name type="common">Giant reed</name>
    <name type="synonym">Donax arundinaceus</name>
    <dbReference type="NCBI Taxonomy" id="35708"/>
    <lineage>
        <taxon>Eukaryota</taxon>
        <taxon>Viridiplantae</taxon>
        <taxon>Streptophyta</taxon>
        <taxon>Embryophyta</taxon>
        <taxon>Tracheophyta</taxon>
        <taxon>Spermatophyta</taxon>
        <taxon>Magnoliopsida</taxon>
        <taxon>Liliopsida</taxon>
        <taxon>Poales</taxon>
        <taxon>Poaceae</taxon>
        <taxon>PACMAD clade</taxon>
        <taxon>Arundinoideae</taxon>
        <taxon>Arundineae</taxon>
        <taxon>Arundo</taxon>
    </lineage>
</organism>
<evidence type="ECO:0000313" key="2">
    <source>
        <dbReference type="EMBL" id="JAD43515.1"/>
    </source>
</evidence>
<dbReference type="AlphaFoldDB" id="A0A0A9A3C1"/>
<proteinExistence type="predicted"/>
<evidence type="ECO:0000256" key="1">
    <source>
        <dbReference type="SAM" id="MobiDB-lite"/>
    </source>
</evidence>
<reference evidence="2" key="2">
    <citation type="journal article" date="2015" name="Data Brief">
        <title>Shoot transcriptome of the giant reed, Arundo donax.</title>
        <authorList>
            <person name="Barrero R.A."/>
            <person name="Guerrero F.D."/>
            <person name="Moolhuijzen P."/>
            <person name="Goolsby J.A."/>
            <person name="Tidwell J."/>
            <person name="Bellgard S.E."/>
            <person name="Bellgard M.I."/>
        </authorList>
    </citation>
    <scope>NUCLEOTIDE SEQUENCE</scope>
    <source>
        <tissue evidence="2">Shoot tissue taken approximately 20 cm above the soil surface</tissue>
    </source>
</reference>
<protein>
    <submittedName>
        <fullName evidence="2">Uncharacterized protein</fullName>
    </submittedName>
</protein>
<feature type="compositionally biased region" description="Basic residues" evidence="1">
    <location>
        <begin position="34"/>
        <end position="45"/>
    </location>
</feature>
<sequence>MWLQPCWELNYYYDFLLNASIRSVGSRVGGTNRQKGRERRRRGRC</sequence>
<feature type="region of interest" description="Disordered" evidence="1">
    <location>
        <begin position="26"/>
        <end position="45"/>
    </location>
</feature>
<dbReference type="EMBL" id="GBRH01254380">
    <property type="protein sequence ID" value="JAD43515.1"/>
    <property type="molecule type" value="Transcribed_RNA"/>
</dbReference>
<name>A0A0A9A3C1_ARUDO</name>
<accession>A0A0A9A3C1</accession>